<keyword evidence="10 15" id="KW-0798">TonB box</keyword>
<evidence type="ECO:0000256" key="11">
    <source>
        <dbReference type="ARBA" id="ARBA00023136"/>
    </source>
</evidence>
<dbReference type="EMBL" id="NRQY01000001">
    <property type="protein sequence ID" value="RUT65781.1"/>
    <property type="molecule type" value="Genomic_DNA"/>
</dbReference>
<evidence type="ECO:0000256" key="4">
    <source>
        <dbReference type="ARBA" id="ARBA00022452"/>
    </source>
</evidence>
<evidence type="ECO:0000256" key="13">
    <source>
        <dbReference type="ARBA" id="ARBA00023237"/>
    </source>
</evidence>
<dbReference type="InterPro" id="IPR037066">
    <property type="entry name" value="Plug_dom_sf"/>
</dbReference>
<feature type="domain" description="TonB-dependent receptor-like beta-barrel" evidence="16">
    <location>
        <begin position="253"/>
        <end position="695"/>
    </location>
</feature>
<reference evidence="18 19" key="1">
    <citation type="submission" date="2017-08" db="EMBL/GenBank/DDBJ databases">
        <title>Draft genome sequence of pheromone producing symbiont Morganella morganii, of the female New Zealand grass grub Costelytra giveni.</title>
        <authorList>
            <person name="Laugraud A."/>
            <person name="Young S.D."/>
            <person name="Hurst M.H."/>
        </authorList>
    </citation>
    <scope>NUCLEOTIDE SEQUENCE [LARGE SCALE GENOMIC DNA]</scope>
    <source>
        <strain evidence="18 19">MMsCG</strain>
    </source>
</reference>
<evidence type="ECO:0000256" key="14">
    <source>
        <dbReference type="PROSITE-ProRule" id="PRU01360"/>
    </source>
</evidence>
<dbReference type="PANTHER" id="PTHR32552:SF68">
    <property type="entry name" value="FERRICHROME OUTER MEMBRANE TRANSPORTER_PHAGE RECEPTOR"/>
    <property type="match status" value="1"/>
</dbReference>
<proteinExistence type="inferred from homology"/>
<evidence type="ECO:0000256" key="5">
    <source>
        <dbReference type="ARBA" id="ARBA00022496"/>
    </source>
</evidence>
<keyword evidence="8" id="KW-0408">Iron</keyword>
<evidence type="ECO:0000256" key="12">
    <source>
        <dbReference type="ARBA" id="ARBA00023170"/>
    </source>
</evidence>
<comment type="subcellular location">
    <subcellularLocation>
        <location evidence="1 14">Cell outer membrane</location>
        <topology evidence="1 14">Multi-pass membrane protein</topology>
    </subcellularLocation>
</comment>
<comment type="similarity">
    <text evidence="2 14 15">Belongs to the TonB-dependent receptor family.</text>
</comment>
<dbReference type="GO" id="GO:0038023">
    <property type="term" value="F:signaling receptor activity"/>
    <property type="evidence" value="ECO:0007669"/>
    <property type="project" value="InterPro"/>
</dbReference>
<dbReference type="GO" id="GO:0009279">
    <property type="term" value="C:cell outer membrane"/>
    <property type="evidence" value="ECO:0007669"/>
    <property type="project" value="UniProtKB-SubCell"/>
</dbReference>
<name>A0A433ZUJ9_MORMO</name>
<gene>
    <name evidence="18" type="ORF">CKG00_04720</name>
</gene>
<dbReference type="Proteomes" id="UP000286908">
    <property type="component" value="Unassembled WGS sequence"/>
</dbReference>
<feature type="domain" description="TonB-dependent receptor plug" evidence="17">
    <location>
        <begin position="78"/>
        <end position="180"/>
    </location>
</feature>
<evidence type="ECO:0000313" key="18">
    <source>
        <dbReference type="EMBL" id="RUT65781.1"/>
    </source>
</evidence>
<dbReference type="InterPro" id="IPR039426">
    <property type="entry name" value="TonB-dep_rcpt-like"/>
</dbReference>
<accession>A0A433ZUJ9</accession>
<evidence type="ECO:0000256" key="8">
    <source>
        <dbReference type="ARBA" id="ARBA00023004"/>
    </source>
</evidence>
<evidence type="ECO:0000256" key="2">
    <source>
        <dbReference type="ARBA" id="ARBA00009810"/>
    </source>
</evidence>
<evidence type="ECO:0000256" key="10">
    <source>
        <dbReference type="ARBA" id="ARBA00023077"/>
    </source>
</evidence>
<keyword evidence="9" id="KW-0406">Ion transport</keyword>
<evidence type="ECO:0000313" key="19">
    <source>
        <dbReference type="Proteomes" id="UP000286908"/>
    </source>
</evidence>
<dbReference type="PANTHER" id="PTHR32552">
    <property type="entry name" value="FERRICHROME IRON RECEPTOR-RELATED"/>
    <property type="match status" value="1"/>
</dbReference>
<evidence type="ECO:0000256" key="6">
    <source>
        <dbReference type="ARBA" id="ARBA00022692"/>
    </source>
</evidence>
<dbReference type="SUPFAM" id="SSF56935">
    <property type="entry name" value="Porins"/>
    <property type="match status" value="1"/>
</dbReference>
<evidence type="ECO:0000256" key="7">
    <source>
        <dbReference type="ARBA" id="ARBA00022729"/>
    </source>
</evidence>
<dbReference type="Gene3D" id="2.170.130.10">
    <property type="entry name" value="TonB-dependent receptor, plug domain"/>
    <property type="match status" value="1"/>
</dbReference>
<keyword evidence="12" id="KW-0675">Receptor</keyword>
<organism evidence="18 19">
    <name type="scientific">Morganella morganii</name>
    <name type="common">Proteus morganii</name>
    <dbReference type="NCBI Taxonomy" id="582"/>
    <lineage>
        <taxon>Bacteria</taxon>
        <taxon>Pseudomonadati</taxon>
        <taxon>Pseudomonadota</taxon>
        <taxon>Gammaproteobacteria</taxon>
        <taxon>Enterobacterales</taxon>
        <taxon>Morganellaceae</taxon>
        <taxon>Morganella</taxon>
    </lineage>
</organism>
<evidence type="ECO:0000256" key="9">
    <source>
        <dbReference type="ARBA" id="ARBA00023065"/>
    </source>
</evidence>
<dbReference type="NCBIfam" id="TIGR01783">
    <property type="entry name" value="TonB-siderophor"/>
    <property type="match status" value="1"/>
</dbReference>
<evidence type="ECO:0008006" key="20">
    <source>
        <dbReference type="Google" id="ProtNLM"/>
    </source>
</evidence>
<keyword evidence="7" id="KW-0732">Signal</keyword>
<evidence type="ECO:0000256" key="1">
    <source>
        <dbReference type="ARBA" id="ARBA00004571"/>
    </source>
</evidence>
<protein>
    <recommendedName>
        <fullName evidence="20">TonB-dependent siderophore receptor</fullName>
    </recommendedName>
</protein>
<comment type="caution">
    <text evidence="18">The sequence shown here is derived from an EMBL/GenBank/DDBJ whole genome shotgun (WGS) entry which is preliminary data.</text>
</comment>
<dbReference type="InterPro" id="IPR010105">
    <property type="entry name" value="TonB_sidphr_rcpt"/>
</dbReference>
<dbReference type="CDD" id="cd01347">
    <property type="entry name" value="ligand_gated_channel"/>
    <property type="match status" value="1"/>
</dbReference>
<sequence>MYMLQLFRSTEKISMRRLLSSYPAVISSVFSASFLSVPAVYAEPEDVVYVTAADDEHYEPRGYGAFRQSVATKGSASLAETPQFVSVIRRDQLDTLPGESLSKALRYSAGVTSEKFGAFGNSIDFSKMRGFDADYYLDGLRVAGNSGIWGAQVDSWLLESVEAVHGPSSALYGQGGAGGVINMQSRLPQAEESHQIQFQSGNYDNNALRFDSTGALNEEETWLYRMTGSAASSGSQIENTKQSRYLIAPSVTWRPRDNLRWTVAGVYQHDPYTGYYNTLPAAALGLLPNPYGAPDRHHNYSNPDHEKSGRTQQSVTSLVNWQVSDSLTLKQNLRYADVKSRVRRDFTRGFVQDNRLLTAVYQDSPSRARTLTADNQLIYKIVTGPVSHEILTGFDLQTGKLDKDWSGSQTVTFDPYGAHYRPQFTPQMTSSTSTGQTYRRYGVYVQDHLRWQQWSLILSGRYDDSSLKTTNRLSGTTEKSDTSAYSHRAGLTYTFDNGFSPWISISDSFDPVLGTDADGNAFVPTESDQTEAGIKYLSDNGDIMASLAVYELTQKNVTTHNPKNPDYYNQTGKVRSRGLEFESRMSVTPSLNVMLGYAFTDNVITESDDSSVLNKRPVQVPRHSGSLWADYRFHGRYLDGALVGAGVRYLGATQGDNTNSFTVPAVWLGDLSLRYQMDALTPQLSGMELGVTISNITNTSYVAGCTSSTYCSIGNDRTVVATLNYFF</sequence>
<keyword evidence="6 14" id="KW-0812">Transmembrane</keyword>
<dbReference type="GO" id="GO:0015344">
    <property type="term" value="F:siderophore uptake transmembrane transporter activity"/>
    <property type="evidence" value="ECO:0007669"/>
    <property type="project" value="TreeGrafter"/>
</dbReference>
<dbReference type="AlphaFoldDB" id="A0A433ZUJ9"/>
<dbReference type="Pfam" id="PF07715">
    <property type="entry name" value="Plug"/>
    <property type="match status" value="1"/>
</dbReference>
<evidence type="ECO:0000259" key="17">
    <source>
        <dbReference type="Pfam" id="PF07715"/>
    </source>
</evidence>
<dbReference type="GO" id="GO:0015891">
    <property type="term" value="P:siderophore transport"/>
    <property type="evidence" value="ECO:0007669"/>
    <property type="project" value="InterPro"/>
</dbReference>
<evidence type="ECO:0000256" key="15">
    <source>
        <dbReference type="RuleBase" id="RU003357"/>
    </source>
</evidence>
<dbReference type="InterPro" id="IPR036942">
    <property type="entry name" value="Beta-barrel_TonB_sf"/>
</dbReference>
<keyword evidence="4 14" id="KW-1134">Transmembrane beta strand</keyword>
<dbReference type="OrthoDB" id="127311at2"/>
<keyword evidence="13 14" id="KW-0998">Cell outer membrane</keyword>
<keyword evidence="11 14" id="KW-0472">Membrane</keyword>
<dbReference type="InterPro" id="IPR000531">
    <property type="entry name" value="Beta-barrel_TonB"/>
</dbReference>
<evidence type="ECO:0000259" key="16">
    <source>
        <dbReference type="Pfam" id="PF00593"/>
    </source>
</evidence>
<evidence type="ECO:0000256" key="3">
    <source>
        <dbReference type="ARBA" id="ARBA00022448"/>
    </source>
</evidence>
<dbReference type="PROSITE" id="PS52016">
    <property type="entry name" value="TONB_DEPENDENT_REC_3"/>
    <property type="match status" value="1"/>
</dbReference>
<dbReference type="Gene3D" id="2.40.170.20">
    <property type="entry name" value="TonB-dependent receptor, beta-barrel domain"/>
    <property type="match status" value="1"/>
</dbReference>
<dbReference type="InterPro" id="IPR012910">
    <property type="entry name" value="Plug_dom"/>
</dbReference>
<dbReference type="Pfam" id="PF00593">
    <property type="entry name" value="TonB_dep_Rec_b-barrel"/>
    <property type="match status" value="1"/>
</dbReference>
<keyword evidence="3 14" id="KW-0813">Transport</keyword>
<keyword evidence="5" id="KW-0410">Iron transport</keyword>